<feature type="transmembrane region" description="Helical" evidence="6">
    <location>
        <begin position="36"/>
        <end position="53"/>
    </location>
</feature>
<evidence type="ECO:0000256" key="3">
    <source>
        <dbReference type="ARBA" id="ARBA00022989"/>
    </source>
</evidence>
<feature type="transmembrane region" description="Helical" evidence="6">
    <location>
        <begin position="93"/>
        <end position="111"/>
    </location>
</feature>
<gene>
    <name evidence="7" type="ORF">SAMN05421670_3452</name>
</gene>
<evidence type="ECO:0000256" key="4">
    <source>
        <dbReference type="ARBA" id="ARBA00023136"/>
    </source>
</evidence>
<accession>A0A1I6ALS2</accession>
<evidence type="ECO:0000313" key="7">
    <source>
        <dbReference type="EMBL" id="SFQ69599.1"/>
    </source>
</evidence>
<dbReference type="GO" id="GO:0016020">
    <property type="term" value="C:membrane"/>
    <property type="evidence" value="ECO:0007669"/>
    <property type="project" value="UniProtKB-SubCell"/>
</dbReference>
<dbReference type="Pfam" id="PF09685">
    <property type="entry name" value="MamF_MmsF"/>
    <property type="match status" value="1"/>
</dbReference>
<evidence type="ECO:0000313" key="8">
    <source>
        <dbReference type="Proteomes" id="UP000198734"/>
    </source>
</evidence>
<reference evidence="8" key="1">
    <citation type="submission" date="2016-10" db="EMBL/GenBank/DDBJ databases">
        <authorList>
            <person name="Varghese N."/>
            <person name="Submissions S."/>
        </authorList>
    </citation>
    <scope>NUCLEOTIDE SEQUENCE [LARGE SCALE GENOMIC DNA]</scope>
    <source>
        <strain evidence="8">DSM 11706</strain>
    </source>
</reference>
<feature type="region of interest" description="Disordered" evidence="5">
    <location>
        <begin position="1"/>
        <end position="20"/>
    </location>
</feature>
<dbReference type="AlphaFoldDB" id="A0A1I6ALS2"/>
<dbReference type="PANTHER" id="PTHR36460">
    <property type="entry name" value="UPF0132 DOMAIN PROTEIN (AFU_ORTHOLOGUE AFUA_3G10255)"/>
    <property type="match status" value="1"/>
</dbReference>
<name>A0A1I6ALS2_9BACI</name>
<keyword evidence="4 6" id="KW-0472">Membrane</keyword>
<sequence length="130" mass="14823">MNEQENNSKEEAASPKQKETEIGVNKNNAIGLDENIAGMLCYFFIVGLIFLFVEKENRFIRFHALQSVVLAVALIIISMVLPFIPIIGWMLSIWLPLLVLALVVFLMYQAYNGKYYKLPILGDITEKQLK</sequence>
<dbReference type="PANTHER" id="PTHR36460:SF1">
    <property type="entry name" value="UPF0132 DOMAIN PROTEIN (AFU_ORTHOLOGUE AFUA_3G10255)"/>
    <property type="match status" value="1"/>
</dbReference>
<dbReference type="STRING" id="126156.SAMN05421670_3452"/>
<evidence type="ECO:0000256" key="2">
    <source>
        <dbReference type="ARBA" id="ARBA00022692"/>
    </source>
</evidence>
<dbReference type="EMBL" id="FOXU01000008">
    <property type="protein sequence ID" value="SFQ69599.1"/>
    <property type="molecule type" value="Genomic_DNA"/>
</dbReference>
<protein>
    <submittedName>
        <fullName evidence="7">Uncharacterized membrane protein</fullName>
    </submittedName>
</protein>
<keyword evidence="3 6" id="KW-1133">Transmembrane helix</keyword>
<evidence type="ECO:0000256" key="6">
    <source>
        <dbReference type="SAM" id="Phobius"/>
    </source>
</evidence>
<feature type="transmembrane region" description="Helical" evidence="6">
    <location>
        <begin position="65"/>
        <end position="87"/>
    </location>
</feature>
<proteinExistence type="predicted"/>
<dbReference type="OrthoDB" id="2657448at2"/>
<keyword evidence="8" id="KW-1185">Reference proteome</keyword>
<dbReference type="InterPro" id="IPR019109">
    <property type="entry name" value="MamF_MmsF"/>
</dbReference>
<comment type="subcellular location">
    <subcellularLocation>
        <location evidence="1">Membrane</location>
        <topology evidence="1">Multi-pass membrane protein</topology>
    </subcellularLocation>
</comment>
<organism evidence="7 8">
    <name type="scientific">Psychrobacillus psychrotolerans</name>
    <dbReference type="NCBI Taxonomy" id="126156"/>
    <lineage>
        <taxon>Bacteria</taxon>
        <taxon>Bacillati</taxon>
        <taxon>Bacillota</taxon>
        <taxon>Bacilli</taxon>
        <taxon>Bacillales</taxon>
        <taxon>Bacillaceae</taxon>
        <taxon>Psychrobacillus</taxon>
    </lineage>
</organism>
<dbReference type="RefSeq" id="WP_139219927.1">
    <property type="nucleotide sequence ID" value="NZ_FOXU01000008.1"/>
</dbReference>
<dbReference type="Proteomes" id="UP000198734">
    <property type="component" value="Unassembled WGS sequence"/>
</dbReference>
<keyword evidence="2 6" id="KW-0812">Transmembrane</keyword>
<evidence type="ECO:0000256" key="5">
    <source>
        <dbReference type="SAM" id="MobiDB-lite"/>
    </source>
</evidence>
<evidence type="ECO:0000256" key="1">
    <source>
        <dbReference type="ARBA" id="ARBA00004141"/>
    </source>
</evidence>